<dbReference type="FunFam" id="3.30.920.10:FF:000004">
    <property type="entry name" value="Mitochondrial chaperone Frataxin"/>
    <property type="match status" value="1"/>
</dbReference>
<evidence type="ECO:0000256" key="2">
    <source>
        <dbReference type="ARBA" id="ARBA00008183"/>
    </source>
</evidence>
<keyword evidence="10" id="KW-0406">Ion transport</keyword>
<dbReference type="GO" id="GO:0005739">
    <property type="term" value="C:mitochondrion"/>
    <property type="evidence" value="ECO:0007669"/>
    <property type="project" value="UniProtKB-SubCell"/>
</dbReference>
<dbReference type="InterPro" id="IPR002908">
    <property type="entry name" value="Frataxin/CyaY"/>
</dbReference>
<keyword evidence="11" id="KW-0496">Mitochondrion</keyword>
<comment type="catalytic activity">
    <reaction evidence="12">
        <text>4 Fe(2+) + O2 + 4 H(+) = 4 Fe(3+) + 2 H2O</text>
        <dbReference type="Rhea" id="RHEA:11148"/>
        <dbReference type="ChEBI" id="CHEBI:15377"/>
        <dbReference type="ChEBI" id="CHEBI:15378"/>
        <dbReference type="ChEBI" id="CHEBI:15379"/>
        <dbReference type="ChEBI" id="CHEBI:29033"/>
        <dbReference type="ChEBI" id="CHEBI:29034"/>
        <dbReference type="EC" id="1.16.3.1"/>
    </reaction>
</comment>
<dbReference type="NCBIfam" id="TIGR03421">
    <property type="entry name" value="FeS_CyaY"/>
    <property type="match status" value="1"/>
</dbReference>
<dbReference type="NCBIfam" id="TIGR03422">
    <property type="entry name" value="mito_frataxin"/>
    <property type="match status" value="1"/>
</dbReference>
<dbReference type="InterPro" id="IPR036524">
    <property type="entry name" value="Frataxin/CyaY_sf"/>
</dbReference>
<keyword evidence="6" id="KW-0410">Iron transport</keyword>
<dbReference type="PANTHER" id="PTHR16821">
    <property type="entry name" value="FRATAXIN"/>
    <property type="match status" value="1"/>
</dbReference>
<feature type="region of interest" description="Disordered" evidence="13">
    <location>
        <begin position="73"/>
        <end position="98"/>
    </location>
</feature>
<dbReference type="SMART" id="SM01219">
    <property type="entry name" value="Frataxin_Cyay"/>
    <property type="match status" value="1"/>
</dbReference>
<protein>
    <recommendedName>
        <fullName evidence="3">ferroxidase</fullName>
        <ecNumber evidence="3">1.16.3.1</ecNumber>
    </recommendedName>
</protein>
<evidence type="ECO:0000256" key="13">
    <source>
        <dbReference type="SAM" id="MobiDB-lite"/>
    </source>
</evidence>
<proteinExistence type="inferred from homology"/>
<accession>A0A8E2F1W6</accession>
<evidence type="ECO:0000256" key="11">
    <source>
        <dbReference type="ARBA" id="ARBA00023128"/>
    </source>
</evidence>
<keyword evidence="15" id="KW-1185">Reference proteome</keyword>
<evidence type="ECO:0000256" key="6">
    <source>
        <dbReference type="ARBA" id="ARBA00022496"/>
    </source>
</evidence>
<gene>
    <name evidence="14" type="ORF">AOQ84DRAFT_291932</name>
</gene>
<keyword evidence="8" id="KW-0560">Oxidoreductase</keyword>
<dbReference type="PROSITE" id="PS01344">
    <property type="entry name" value="FRATAXIN_1"/>
    <property type="match status" value="1"/>
</dbReference>
<evidence type="ECO:0000256" key="9">
    <source>
        <dbReference type="ARBA" id="ARBA00023004"/>
    </source>
</evidence>
<evidence type="ECO:0000256" key="1">
    <source>
        <dbReference type="ARBA" id="ARBA00004173"/>
    </source>
</evidence>
<dbReference type="GO" id="GO:0008198">
    <property type="term" value="F:ferrous iron binding"/>
    <property type="evidence" value="ECO:0007669"/>
    <property type="project" value="TreeGrafter"/>
</dbReference>
<dbReference type="AlphaFoldDB" id="A0A8E2F1W6"/>
<evidence type="ECO:0000313" key="14">
    <source>
        <dbReference type="EMBL" id="OCL09085.1"/>
    </source>
</evidence>
<keyword evidence="5" id="KW-0813">Transport</keyword>
<dbReference type="EC" id="1.16.3.1" evidence="3"/>
<dbReference type="SUPFAM" id="SSF55387">
    <property type="entry name" value="Frataxin/Nqo15-like"/>
    <property type="match status" value="1"/>
</dbReference>
<organism evidence="14 15">
    <name type="scientific">Glonium stellatum</name>
    <dbReference type="NCBI Taxonomy" id="574774"/>
    <lineage>
        <taxon>Eukaryota</taxon>
        <taxon>Fungi</taxon>
        <taxon>Dikarya</taxon>
        <taxon>Ascomycota</taxon>
        <taxon>Pezizomycotina</taxon>
        <taxon>Dothideomycetes</taxon>
        <taxon>Pleosporomycetidae</taxon>
        <taxon>Gloniales</taxon>
        <taxon>Gloniaceae</taxon>
        <taxon>Glonium</taxon>
    </lineage>
</organism>
<name>A0A8E2F1W6_9PEZI</name>
<comment type="subcellular location">
    <subcellularLocation>
        <location evidence="1">Mitochondrion</location>
    </subcellularLocation>
</comment>
<dbReference type="InterPro" id="IPR020895">
    <property type="entry name" value="Frataxin_CS"/>
</dbReference>
<dbReference type="InterPro" id="IPR017789">
    <property type="entry name" value="Frataxin"/>
</dbReference>
<comment type="similarity">
    <text evidence="2">Belongs to the frataxin family.</text>
</comment>
<dbReference type="GO" id="GO:0004322">
    <property type="term" value="F:ferroxidase activity"/>
    <property type="evidence" value="ECO:0007669"/>
    <property type="project" value="UniProtKB-EC"/>
</dbReference>
<dbReference type="GO" id="GO:0006826">
    <property type="term" value="P:iron ion transport"/>
    <property type="evidence" value="ECO:0007669"/>
    <property type="project" value="UniProtKB-KW"/>
</dbReference>
<keyword evidence="4" id="KW-0409">Iron storage</keyword>
<evidence type="ECO:0000256" key="7">
    <source>
        <dbReference type="ARBA" id="ARBA00022946"/>
    </source>
</evidence>
<dbReference type="PROSITE" id="PS50810">
    <property type="entry name" value="FRATAXIN_2"/>
    <property type="match status" value="1"/>
</dbReference>
<evidence type="ECO:0000256" key="10">
    <source>
        <dbReference type="ARBA" id="ARBA00023065"/>
    </source>
</evidence>
<keyword evidence="9" id="KW-0408">Iron</keyword>
<dbReference type="GO" id="GO:0006879">
    <property type="term" value="P:intracellular iron ion homeostasis"/>
    <property type="evidence" value="ECO:0007669"/>
    <property type="project" value="UniProtKB-KW"/>
</dbReference>
<keyword evidence="7" id="KW-0809">Transit peptide</keyword>
<evidence type="ECO:0000256" key="8">
    <source>
        <dbReference type="ARBA" id="ARBA00023002"/>
    </source>
</evidence>
<dbReference type="Proteomes" id="UP000250140">
    <property type="component" value="Unassembled WGS sequence"/>
</dbReference>
<dbReference type="GO" id="GO:0008199">
    <property type="term" value="F:ferric iron binding"/>
    <property type="evidence" value="ECO:0007669"/>
    <property type="project" value="InterPro"/>
</dbReference>
<reference evidence="14 15" key="1">
    <citation type="journal article" date="2016" name="Nat. Commun.">
        <title>Ectomycorrhizal ecology is imprinted in the genome of the dominant symbiotic fungus Cenococcum geophilum.</title>
        <authorList>
            <consortium name="DOE Joint Genome Institute"/>
            <person name="Peter M."/>
            <person name="Kohler A."/>
            <person name="Ohm R.A."/>
            <person name="Kuo A."/>
            <person name="Krutzmann J."/>
            <person name="Morin E."/>
            <person name="Arend M."/>
            <person name="Barry K.W."/>
            <person name="Binder M."/>
            <person name="Choi C."/>
            <person name="Clum A."/>
            <person name="Copeland A."/>
            <person name="Grisel N."/>
            <person name="Haridas S."/>
            <person name="Kipfer T."/>
            <person name="LaButti K."/>
            <person name="Lindquist E."/>
            <person name="Lipzen A."/>
            <person name="Maire R."/>
            <person name="Meier B."/>
            <person name="Mihaltcheva S."/>
            <person name="Molinier V."/>
            <person name="Murat C."/>
            <person name="Poggeler S."/>
            <person name="Quandt C.A."/>
            <person name="Sperisen C."/>
            <person name="Tritt A."/>
            <person name="Tisserant E."/>
            <person name="Crous P.W."/>
            <person name="Henrissat B."/>
            <person name="Nehls U."/>
            <person name="Egli S."/>
            <person name="Spatafora J.W."/>
            <person name="Grigoriev I.V."/>
            <person name="Martin F.M."/>
        </authorList>
    </citation>
    <scope>NUCLEOTIDE SEQUENCE [LARGE SCALE GENOMIC DNA]</scope>
    <source>
        <strain evidence="14 15">CBS 207.34</strain>
    </source>
</reference>
<evidence type="ECO:0000256" key="12">
    <source>
        <dbReference type="ARBA" id="ARBA00047990"/>
    </source>
</evidence>
<dbReference type="EMBL" id="KV749516">
    <property type="protein sequence ID" value="OCL09085.1"/>
    <property type="molecule type" value="Genomic_DNA"/>
</dbReference>
<evidence type="ECO:0000256" key="3">
    <source>
        <dbReference type="ARBA" id="ARBA00013107"/>
    </source>
</evidence>
<dbReference type="Gene3D" id="3.30.920.10">
    <property type="entry name" value="Frataxin/CyaY"/>
    <property type="match status" value="1"/>
</dbReference>
<sequence length="215" mass="23851">MLPKSISRLNNAALRSTIRTNVHPRSPVSSFSTVRNPISTVIERQGITASLSKPSKCTVRNFHVSPLCNGIMPDSADPAPKESEANEHVTAPTELSHEEYHQRADEYLDLLVNRLEQQQESRQDLEVEYAAGVLEVSIASKGTYVLNKQPPNRQIWLSSPQSGPKRFDWVVTGESMNQKEGSGVGDWIYLRDGISLTDLIRKELGVELGIDTDVA</sequence>
<dbReference type="PANTHER" id="PTHR16821:SF2">
    <property type="entry name" value="FRATAXIN, MITOCHONDRIAL"/>
    <property type="match status" value="1"/>
</dbReference>
<evidence type="ECO:0000313" key="15">
    <source>
        <dbReference type="Proteomes" id="UP000250140"/>
    </source>
</evidence>
<dbReference type="GO" id="GO:0034986">
    <property type="term" value="F:iron chaperone activity"/>
    <property type="evidence" value="ECO:0007669"/>
    <property type="project" value="TreeGrafter"/>
</dbReference>
<evidence type="ECO:0000256" key="5">
    <source>
        <dbReference type="ARBA" id="ARBA00022448"/>
    </source>
</evidence>
<evidence type="ECO:0000256" key="4">
    <source>
        <dbReference type="ARBA" id="ARBA00022434"/>
    </source>
</evidence>
<dbReference type="GO" id="GO:0051537">
    <property type="term" value="F:2 iron, 2 sulfur cluster binding"/>
    <property type="evidence" value="ECO:0007669"/>
    <property type="project" value="TreeGrafter"/>
</dbReference>
<dbReference type="GO" id="GO:0016226">
    <property type="term" value="P:iron-sulfur cluster assembly"/>
    <property type="evidence" value="ECO:0007669"/>
    <property type="project" value="InterPro"/>
</dbReference>
<dbReference type="Pfam" id="PF01491">
    <property type="entry name" value="Frataxin_Cyay"/>
    <property type="match status" value="1"/>
</dbReference>
<dbReference type="OrthoDB" id="1897642at2759"/>